<dbReference type="InterPro" id="IPR001138">
    <property type="entry name" value="Zn2Cys6_DnaBD"/>
</dbReference>
<evidence type="ECO:0008006" key="8">
    <source>
        <dbReference type="Google" id="ProtNLM"/>
    </source>
</evidence>
<evidence type="ECO:0000256" key="4">
    <source>
        <dbReference type="ARBA" id="ARBA00023242"/>
    </source>
</evidence>
<feature type="compositionally biased region" description="Polar residues" evidence="5">
    <location>
        <begin position="257"/>
        <end position="268"/>
    </location>
</feature>
<evidence type="ECO:0000256" key="5">
    <source>
        <dbReference type="SAM" id="MobiDB-lite"/>
    </source>
</evidence>
<dbReference type="InterPro" id="IPR050987">
    <property type="entry name" value="AtrR-like"/>
</dbReference>
<dbReference type="PANTHER" id="PTHR46910">
    <property type="entry name" value="TRANSCRIPTION FACTOR PDR1"/>
    <property type="match status" value="1"/>
</dbReference>
<organism evidence="6 7">
    <name type="scientific">Mycena albidolilacea</name>
    <dbReference type="NCBI Taxonomy" id="1033008"/>
    <lineage>
        <taxon>Eukaryota</taxon>
        <taxon>Fungi</taxon>
        <taxon>Dikarya</taxon>
        <taxon>Basidiomycota</taxon>
        <taxon>Agaricomycotina</taxon>
        <taxon>Agaricomycetes</taxon>
        <taxon>Agaricomycetidae</taxon>
        <taxon>Agaricales</taxon>
        <taxon>Marasmiineae</taxon>
        <taxon>Mycenaceae</taxon>
        <taxon>Mycena</taxon>
    </lineage>
</organism>
<dbReference type="GO" id="GO:0000981">
    <property type="term" value="F:DNA-binding transcription factor activity, RNA polymerase II-specific"/>
    <property type="evidence" value="ECO:0007669"/>
    <property type="project" value="InterPro"/>
</dbReference>
<dbReference type="Proteomes" id="UP001218218">
    <property type="component" value="Unassembled WGS sequence"/>
</dbReference>
<keyword evidence="4" id="KW-0539">Nucleus</keyword>
<name>A0AAD7ERX8_9AGAR</name>
<dbReference type="EMBL" id="JARIHO010000018">
    <property type="protein sequence ID" value="KAJ7347896.1"/>
    <property type="molecule type" value="Genomic_DNA"/>
</dbReference>
<keyword evidence="7" id="KW-1185">Reference proteome</keyword>
<evidence type="ECO:0000256" key="1">
    <source>
        <dbReference type="ARBA" id="ARBA00004123"/>
    </source>
</evidence>
<reference evidence="6" key="1">
    <citation type="submission" date="2023-03" db="EMBL/GenBank/DDBJ databases">
        <title>Massive genome expansion in bonnet fungi (Mycena s.s.) driven by repeated elements and novel gene families across ecological guilds.</title>
        <authorList>
            <consortium name="Lawrence Berkeley National Laboratory"/>
            <person name="Harder C.B."/>
            <person name="Miyauchi S."/>
            <person name="Viragh M."/>
            <person name="Kuo A."/>
            <person name="Thoen E."/>
            <person name="Andreopoulos B."/>
            <person name="Lu D."/>
            <person name="Skrede I."/>
            <person name="Drula E."/>
            <person name="Henrissat B."/>
            <person name="Morin E."/>
            <person name="Kohler A."/>
            <person name="Barry K."/>
            <person name="LaButti K."/>
            <person name="Morin E."/>
            <person name="Salamov A."/>
            <person name="Lipzen A."/>
            <person name="Mereny Z."/>
            <person name="Hegedus B."/>
            <person name="Baldrian P."/>
            <person name="Stursova M."/>
            <person name="Weitz H."/>
            <person name="Taylor A."/>
            <person name="Grigoriev I.V."/>
            <person name="Nagy L.G."/>
            <person name="Martin F."/>
            <person name="Kauserud H."/>
        </authorList>
    </citation>
    <scope>NUCLEOTIDE SEQUENCE</scope>
    <source>
        <strain evidence="6">CBHHK002</strain>
    </source>
</reference>
<dbReference type="GO" id="GO:0005634">
    <property type="term" value="C:nucleus"/>
    <property type="evidence" value="ECO:0007669"/>
    <property type="project" value="UniProtKB-SubCell"/>
</dbReference>
<dbReference type="InterPro" id="IPR036864">
    <property type="entry name" value="Zn2-C6_fun-type_DNA-bd_sf"/>
</dbReference>
<accession>A0AAD7ERX8</accession>
<feature type="region of interest" description="Disordered" evidence="5">
    <location>
        <begin position="115"/>
        <end position="144"/>
    </location>
</feature>
<gene>
    <name evidence="6" type="ORF">DFH08DRAFT_154610</name>
</gene>
<proteinExistence type="predicted"/>
<feature type="compositionally biased region" description="Low complexity" evidence="5">
    <location>
        <begin position="125"/>
        <end position="143"/>
    </location>
</feature>
<dbReference type="AlphaFoldDB" id="A0AAD7ERX8"/>
<dbReference type="Gene3D" id="4.10.240.10">
    <property type="entry name" value="Zn(2)-C6 fungal-type DNA-binding domain"/>
    <property type="match status" value="1"/>
</dbReference>
<evidence type="ECO:0000256" key="2">
    <source>
        <dbReference type="ARBA" id="ARBA00022723"/>
    </source>
</evidence>
<evidence type="ECO:0000313" key="6">
    <source>
        <dbReference type="EMBL" id="KAJ7347896.1"/>
    </source>
</evidence>
<evidence type="ECO:0000313" key="7">
    <source>
        <dbReference type="Proteomes" id="UP001218218"/>
    </source>
</evidence>
<feature type="region of interest" description="Disordered" evidence="5">
    <location>
        <begin position="359"/>
        <end position="438"/>
    </location>
</feature>
<keyword evidence="2" id="KW-0479">Metal-binding</keyword>
<comment type="caution">
    <text evidence="6">The sequence shown here is derived from an EMBL/GenBank/DDBJ whole genome shotgun (WGS) entry which is preliminary data.</text>
</comment>
<feature type="region of interest" description="Disordered" evidence="5">
    <location>
        <begin position="254"/>
        <end position="325"/>
    </location>
</feature>
<keyword evidence="3" id="KW-0238">DNA-binding</keyword>
<evidence type="ECO:0000256" key="3">
    <source>
        <dbReference type="ARBA" id="ARBA00023125"/>
    </source>
</evidence>
<sequence>MDEYRDYPYKQQFQPWFDPGLGHHPLDEPPPAPSMTLAGNLDPATGIFYRAPEHPRLRTAQACDKCRARKAKVFLQFCRRSRLIRIWRMQCSGEHPSCARCLARGLPCAYAKEGRVRGPNKTKSRSGSVASASSHISHSLQSHSADDLQRLQGLVNVNVKKARRNTTLGTSVLEPLSSCEPLVLPPKHPNNNGLHTDRYRGQRQQEQHLLPLPTSASKRLSLPASLSLGPAGLGHQSAHGLSLLSSAHPQYGYGNDECSNPGSAYTDSSSRRGSFDPLFALERPLHHHQHQQTKGYERSQKKGAPGYDGNSYDPDPSYDGGLGLDRRAPMIDPALVDLDHRAPFPLDAGYAFELSSPLREYPPSSLHSSLPPPPHAHSSSSFPAHAHSSSRGLGLGRSPTTRHAAGGASGVGRPAISLDMDLGRGRSMSSGSEGDESA</sequence>
<dbReference type="CDD" id="cd00067">
    <property type="entry name" value="GAL4"/>
    <property type="match status" value="1"/>
</dbReference>
<dbReference type="PANTHER" id="PTHR46910:SF3">
    <property type="entry name" value="HALOTOLERANCE PROTEIN 9-RELATED"/>
    <property type="match status" value="1"/>
</dbReference>
<comment type="subcellular location">
    <subcellularLocation>
        <location evidence="1">Nucleus</location>
    </subcellularLocation>
</comment>
<dbReference type="GO" id="GO:0008270">
    <property type="term" value="F:zinc ion binding"/>
    <property type="evidence" value="ECO:0007669"/>
    <property type="project" value="InterPro"/>
</dbReference>
<protein>
    <recommendedName>
        <fullName evidence="8">Zn(2)-C6 fungal-type domain-containing protein</fullName>
    </recommendedName>
</protein>
<feature type="compositionally biased region" description="Low complexity" evidence="5">
    <location>
        <begin position="376"/>
        <end position="398"/>
    </location>
</feature>
<dbReference type="GO" id="GO:0003677">
    <property type="term" value="F:DNA binding"/>
    <property type="evidence" value="ECO:0007669"/>
    <property type="project" value="UniProtKB-KW"/>
</dbReference>